<comment type="caution">
    <text evidence="3">The sequence shown here is derived from an EMBL/GenBank/DDBJ whole genome shotgun (WGS) entry which is preliminary data.</text>
</comment>
<evidence type="ECO:0000313" key="4">
    <source>
        <dbReference type="Proteomes" id="UP000663874"/>
    </source>
</evidence>
<dbReference type="Proteomes" id="UP000663889">
    <property type="component" value="Unassembled WGS sequence"/>
</dbReference>
<dbReference type="Proteomes" id="UP000663874">
    <property type="component" value="Unassembled WGS sequence"/>
</dbReference>
<evidence type="ECO:0000313" key="3">
    <source>
        <dbReference type="EMBL" id="CAF4110259.1"/>
    </source>
</evidence>
<gene>
    <name evidence="3" type="ORF">FNK824_LOCUS31815</name>
    <name evidence="2" type="ORF">SEV965_LOCUS24122</name>
</gene>
<proteinExistence type="predicted"/>
<name>A0A819VJ12_9BILA</name>
<accession>A0A819VJ12</accession>
<dbReference type="PANTHER" id="PTHR15000">
    <property type="entry name" value="ERYTHROID DIFFERENTIATION-RELATED FACTOR 1"/>
    <property type="match status" value="1"/>
</dbReference>
<evidence type="ECO:0000259" key="1">
    <source>
        <dbReference type="Pfam" id="PF23788"/>
    </source>
</evidence>
<organism evidence="3 4">
    <name type="scientific">Rotaria sordida</name>
    <dbReference type="NCBI Taxonomy" id="392033"/>
    <lineage>
        <taxon>Eukaryota</taxon>
        <taxon>Metazoa</taxon>
        <taxon>Spiralia</taxon>
        <taxon>Gnathifera</taxon>
        <taxon>Rotifera</taxon>
        <taxon>Eurotatoria</taxon>
        <taxon>Bdelloidea</taxon>
        <taxon>Philodinida</taxon>
        <taxon>Philodinidae</taxon>
        <taxon>Rotaria</taxon>
    </lineage>
</organism>
<dbReference type="AlphaFoldDB" id="A0A819VJ12"/>
<sequence length="166" mass="19043">MKMLIGTDLAILDDQQHPAVSLRLRAMNKPINVLTEDIPYPTATKEGHIYWLFKGPDVDIVTLYDLTSLCETDRDDNPYTLPVVTLLYKLAHNIVLNSDYETHMLDPEKFSEYYCAAAYMMADLFIDDNISELNWTCDENIILNSELSKDTLSLENEKEQTSDDID</sequence>
<dbReference type="PANTHER" id="PTHR15000:SF1">
    <property type="entry name" value="ERYTHROID DIFFERENTIATION-RELATED FACTOR 1"/>
    <property type="match status" value="1"/>
</dbReference>
<dbReference type="Pfam" id="PF23788">
    <property type="entry name" value="EDRF1_N"/>
    <property type="match status" value="2"/>
</dbReference>
<dbReference type="EMBL" id="CAJOBE010010519">
    <property type="protein sequence ID" value="CAF4110259.1"/>
    <property type="molecule type" value="Genomic_DNA"/>
</dbReference>
<dbReference type="GO" id="GO:0045893">
    <property type="term" value="P:positive regulation of DNA-templated transcription"/>
    <property type="evidence" value="ECO:0007669"/>
    <property type="project" value="TreeGrafter"/>
</dbReference>
<feature type="domain" description="EDRF1 N-terminal" evidence="1">
    <location>
        <begin position="2"/>
        <end position="35"/>
    </location>
</feature>
<evidence type="ECO:0000313" key="2">
    <source>
        <dbReference type="EMBL" id="CAF1258676.1"/>
    </source>
</evidence>
<reference evidence="3" key="1">
    <citation type="submission" date="2021-02" db="EMBL/GenBank/DDBJ databases">
        <authorList>
            <person name="Nowell W R."/>
        </authorList>
    </citation>
    <scope>NUCLEOTIDE SEQUENCE</scope>
</reference>
<dbReference type="EMBL" id="CAJNOU010001841">
    <property type="protein sequence ID" value="CAF1258676.1"/>
    <property type="molecule type" value="Genomic_DNA"/>
</dbReference>
<dbReference type="InterPro" id="IPR056582">
    <property type="entry name" value="EDRF1_N"/>
</dbReference>
<feature type="domain" description="EDRF1 N-terminal" evidence="1">
    <location>
        <begin position="43"/>
        <end position="164"/>
    </location>
</feature>
<protein>
    <recommendedName>
        <fullName evidence="1">EDRF1 N-terminal domain-containing protein</fullName>
    </recommendedName>
</protein>